<comment type="caution">
    <text evidence="2">The sequence shown here is derived from an EMBL/GenBank/DDBJ whole genome shotgun (WGS) entry which is preliminary data.</text>
</comment>
<organism evidence="2 3">
    <name type="scientific">Eumeta variegata</name>
    <name type="common">Bagworm moth</name>
    <name type="synonym">Eumeta japonica</name>
    <dbReference type="NCBI Taxonomy" id="151549"/>
    <lineage>
        <taxon>Eukaryota</taxon>
        <taxon>Metazoa</taxon>
        <taxon>Ecdysozoa</taxon>
        <taxon>Arthropoda</taxon>
        <taxon>Hexapoda</taxon>
        <taxon>Insecta</taxon>
        <taxon>Pterygota</taxon>
        <taxon>Neoptera</taxon>
        <taxon>Endopterygota</taxon>
        <taxon>Lepidoptera</taxon>
        <taxon>Glossata</taxon>
        <taxon>Ditrysia</taxon>
        <taxon>Tineoidea</taxon>
        <taxon>Psychidae</taxon>
        <taxon>Oiketicinae</taxon>
        <taxon>Eumeta</taxon>
    </lineage>
</organism>
<dbReference type="Proteomes" id="UP000299102">
    <property type="component" value="Unassembled WGS sequence"/>
</dbReference>
<gene>
    <name evidence="2" type="ORF">EVAR_8126_1</name>
</gene>
<reference evidence="2 3" key="1">
    <citation type="journal article" date="2019" name="Commun. Biol.">
        <title>The bagworm genome reveals a unique fibroin gene that provides high tensile strength.</title>
        <authorList>
            <person name="Kono N."/>
            <person name="Nakamura H."/>
            <person name="Ohtoshi R."/>
            <person name="Tomita M."/>
            <person name="Numata K."/>
            <person name="Arakawa K."/>
        </authorList>
    </citation>
    <scope>NUCLEOTIDE SEQUENCE [LARGE SCALE GENOMIC DNA]</scope>
</reference>
<proteinExistence type="predicted"/>
<evidence type="ECO:0000313" key="2">
    <source>
        <dbReference type="EMBL" id="GBP17057.1"/>
    </source>
</evidence>
<dbReference type="SUPFAM" id="SSF47954">
    <property type="entry name" value="Cyclin-like"/>
    <property type="match status" value="1"/>
</dbReference>
<evidence type="ECO:0000256" key="1">
    <source>
        <dbReference type="SAM" id="MobiDB-lite"/>
    </source>
</evidence>
<dbReference type="AlphaFoldDB" id="A0A4C1TST4"/>
<accession>A0A4C1TST4</accession>
<name>A0A4C1TST4_EUMVA</name>
<feature type="compositionally biased region" description="Basic and acidic residues" evidence="1">
    <location>
        <begin position="61"/>
        <end position="70"/>
    </location>
</feature>
<evidence type="ECO:0008006" key="4">
    <source>
        <dbReference type="Google" id="ProtNLM"/>
    </source>
</evidence>
<protein>
    <recommendedName>
        <fullName evidence="4">G1/S-specific cyclin-D2</fullName>
    </recommendedName>
</protein>
<dbReference type="OrthoDB" id="306099at2759"/>
<dbReference type="STRING" id="151549.A0A4C1TST4"/>
<sequence>MITLPVIGGLRRDKARQTTGEYWCERVSELLFFYSAGEPGETCVRASQRPSRACAASAPRPADHMFDGRRAQPAHCGSGPRRRRNIQFSAGGRSPVVAQSAEWECTCGRSRRSSSPHTVSSEPSGMELLCVERVSPEAAPPAPLTAARDPALLRRRVLRNLLRAEERYALTANYFGSVQRELTPHMRRLVAEWMLEVSAPPRPVHPFAILFCHHVFVEF</sequence>
<dbReference type="EMBL" id="BGZK01000084">
    <property type="protein sequence ID" value="GBP17057.1"/>
    <property type="molecule type" value="Genomic_DNA"/>
</dbReference>
<keyword evidence="3" id="KW-1185">Reference proteome</keyword>
<dbReference type="InterPro" id="IPR036915">
    <property type="entry name" value="Cyclin-like_sf"/>
</dbReference>
<evidence type="ECO:0000313" key="3">
    <source>
        <dbReference type="Proteomes" id="UP000299102"/>
    </source>
</evidence>
<feature type="region of interest" description="Disordered" evidence="1">
    <location>
        <begin position="58"/>
        <end position="82"/>
    </location>
</feature>